<dbReference type="InterPro" id="IPR036271">
    <property type="entry name" value="Tet_transcr_reg_TetR-rel_C_sf"/>
</dbReference>
<name>A0A9D2QA64_9FIRM</name>
<dbReference type="AlphaFoldDB" id="A0A9D2QA64"/>
<dbReference type="EMBL" id="DWVY01000041">
    <property type="protein sequence ID" value="HJC74798.1"/>
    <property type="molecule type" value="Genomic_DNA"/>
</dbReference>
<accession>A0A9D2QA64</accession>
<sequence>MGTFVIRSFYEKDPEIAADVQELYASIRRRKGFSSLKELDLSKFRQDLDPGMMVREMHLASEGYLWELTQRGEAISPERIRKDFTVLIEFWKSVYYKDK</sequence>
<gene>
    <name evidence="1" type="ORF">H9697_07635</name>
</gene>
<evidence type="ECO:0000313" key="2">
    <source>
        <dbReference type="Proteomes" id="UP000823902"/>
    </source>
</evidence>
<organism evidence="1 2">
    <name type="scientific">Candidatus Mediterraneibacter faecavium</name>
    <dbReference type="NCBI Taxonomy" id="2838668"/>
    <lineage>
        <taxon>Bacteria</taxon>
        <taxon>Bacillati</taxon>
        <taxon>Bacillota</taxon>
        <taxon>Clostridia</taxon>
        <taxon>Lachnospirales</taxon>
        <taxon>Lachnospiraceae</taxon>
        <taxon>Mediterraneibacter</taxon>
    </lineage>
</organism>
<evidence type="ECO:0000313" key="1">
    <source>
        <dbReference type="EMBL" id="HJC74798.1"/>
    </source>
</evidence>
<dbReference type="Proteomes" id="UP000823902">
    <property type="component" value="Unassembled WGS sequence"/>
</dbReference>
<dbReference type="SUPFAM" id="SSF48498">
    <property type="entry name" value="Tetracyclin repressor-like, C-terminal domain"/>
    <property type="match status" value="1"/>
</dbReference>
<protein>
    <submittedName>
        <fullName evidence="1">Uncharacterized protein</fullName>
    </submittedName>
</protein>
<reference evidence="1" key="2">
    <citation type="submission" date="2021-04" db="EMBL/GenBank/DDBJ databases">
        <authorList>
            <person name="Gilroy R."/>
        </authorList>
    </citation>
    <scope>NUCLEOTIDE SEQUENCE</scope>
    <source>
        <strain evidence="1">CHK196-7946</strain>
    </source>
</reference>
<proteinExistence type="predicted"/>
<comment type="caution">
    <text evidence="1">The sequence shown here is derived from an EMBL/GenBank/DDBJ whole genome shotgun (WGS) entry which is preliminary data.</text>
</comment>
<reference evidence="1" key="1">
    <citation type="journal article" date="2021" name="PeerJ">
        <title>Extensive microbial diversity within the chicken gut microbiome revealed by metagenomics and culture.</title>
        <authorList>
            <person name="Gilroy R."/>
            <person name="Ravi A."/>
            <person name="Getino M."/>
            <person name="Pursley I."/>
            <person name="Horton D.L."/>
            <person name="Alikhan N.F."/>
            <person name="Baker D."/>
            <person name="Gharbi K."/>
            <person name="Hall N."/>
            <person name="Watson M."/>
            <person name="Adriaenssens E.M."/>
            <person name="Foster-Nyarko E."/>
            <person name="Jarju S."/>
            <person name="Secka A."/>
            <person name="Antonio M."/>
            <person name="Oren A."/>
            <person name="Chaudhuri R.R."/>
            <person name="La Ragione R."/>
            <person name="Hildebrand F."/>
            <person name="Pallen M.J."/>
        </authorList>
    </citation>
    <scope>NUCLEOTIDE SEQUENCE</scope>
    <source>
        <strain evidence="1">CHK196-7946</strain>
    </source>
</reference>